<keyword evidence="6 14" id="KW-0560">Oxidoreductase</keyword>
<dbReference type="GO" id="GO:0140825">
    <property type="term" value="F:lactoperoxidase activity"/>
    <property type="evidence" value="ECO:0007669"/>
    <property type="project" value="UniProtKB-EC"/>
</dbReference>
<dbReference type="Gene3D" id="1.10.520.10">
    <property type="match status" value="1"/>
</dbReference>
<evidence type="ECO:0000256" key="2">
    <source>
        <dbReference type="ARBA" id="ARBA00006089"/>
    </source>
</evidence>
<feature type="binding site" evidence="11">
    <location>
        <position position="218"/>
    </location>
    <ligand>
        <name>Ca(2+)</name>
        <dbReference type="ChEBI" id="CHEBI:29108"/>
        <label>2</label>
    </ligand>
</feature>
<keyword evidence="9" id="KW-0325">Glycoprotein</keyword>
<dbReference type="PRINTS" id="PR00458">
    <property type="entry name" value="PEROXIDASE"/>
</dbReference>
<dbReference type="Pfam" id="PF00141">
    <property type="entry name" value="peroxidase"/>
    <property type="match status" value="1"/>
</dbReference>
<keyword evidence="3 14" id="KW-0575">Peroxidase</keyword>
<comment type="cofactor">
    <cofactor evidence="11">
        <name>heme b</name>
        <dbReference type="ChEBI" id="CHEBI:60344"/>
    </cofactor>
    <text evidence="11">Binds 1 heme b (iron(II)-protoporphyrin IX) group per subunit.</text>
</comment>
<keyword evidence="14" id="KW-0732">Signal</keyword>
<dbReference type="Gene3D" id="1.10.420.10">
    <property type="entry name" value="Peroxidase, domain 2"/>
    <property type="match status" value="1"/>
</dbReference>
<gene>
    <name evidence="17" type="ORF">P171DRAFT_480878</name>
</gene>
<comment type="similarity">
    <text evidence="2 14">Belongs to the peroxidase family. Ligninase subfamily.</text>
</comment>
<dbReference type="OrthoDB" id="2113341at2759"/>
<feature type="binding site" evidence="11">
    <location>
        <position position="93"/>
    </location>
    <ligand>
        <name>Ca(2+)</name>
        <dbReference type="ChEBI" id="CHEBI:29108"/>
        <label>1</label>
    </ligand>
</feature>
<feature type="binding site" evidence="11">
    <location>
        <position position="199"/>
    </location>
    <ligand>
        <name>Ca(2+)</name>
        <dbReference type="ChEBI" id="CHEBI:29108"/>
        <label>2</label>
    </ligand>
</feature>
<keyword evidence="11 14" id="KW-0106">Calcium</keyword>
<feature type="site" description="Transition state stabilizer" evidence="12">
    <location>
        <position position="81"/>
    </location>
</feature>
<dbReference type="Proteomes" id="UP000799764">
    <property type="component" value="Unassembled WGS sequence"/>
</dbReference>
<dbReference type="InterPro" id="IPR000823">
    <property type="entry name" value="Peroxidase_pln"/>
</dbReference>
<comment type="cofactor">
    <cofactor evidence="11 14">
        <name>Ca(2+)</name>
        <dbReference type="ChEBI" id="CHEBI:29108"/>
    </cofactor>
    <text evidence="11 14">Binds 2 calcium ions per subunit.</text>
</comment>
<accession>A0A9P4PVT3</accession>
<evidence type="ECO:0000256" key="5">
    <source>
        <dbReference type="ARBA" id="ARBA00022723"/>
    </source>
</evidence>
<comment type="catalytic activity">
    <reaction evidence="1">
        <text>2 a phenolic donor + H2O2 = 2 a phenolic radical donor + 2 H2O</text>
        <dbReference type="Rhea" id="RHEA:56136"/>
        <dbReference type="ChEBI" id="CHEBI:15377"/>
        <dbReference type="ChEBI" id="CHEBI:16240"/>
        <dbReference type="ChEBI" id="CHEBI:139520"/>
        <dbReference type="ChEBI" id="CHEBI:139521"/>
        <dbReference type="EC" id="1.11.1.7"/>
    </reaction>
</comment>
<keyword evidence="7 11" id="KW-0408">Iron</keyword>
<feature type="disulfide bond" evidence="13">
    <location>
        <begin position="72"/>
        <end position="143"/>
    </location>
</feature>
<evidence type="ECO:0000256" key="15">
    <source>
        <dbReference type="SAM" id="MobiDB-lite"/>
    </source>
</evidence>
<evidence type="ECO:0000256" key="12">
    <source>
        <dbReference type="PIRSR" id="PIRSR601621-3"/>
    </source>
</evidence>
<organism evidence="17 18">
    <name type="scientific">Karstenula rhodostoma CBS 690.94</name>
    <dbReference type="NCBI Taxonomy" id="1392251"/>
    <lineage>
        <taxon>Eukaryota</taxon>
        <taxon>Fungi</taxon>
        <taxon>Dikarya</taxon>
        <taxon>Ascomycota</taxon>
        <taxon>Pezizomycotina</taxon>
        <taxon>Dothideomycetes</taxon>
        <taxon>Pleosporomycetidae</taxon>
        <taxon>Pleosporales</taxon>
        <taxon>Massarineae</taxon>
        <taxon>Didymosphaeriaceae</taxon>
        <taxon>Karstenula</taxon>
    </lineage>
</organism>
<feature type="binding site" description="axial binding residue" evidence="11">
    <location>
        <position position="198"/>
    </location>
    <ligand>
        <name>heme b</name>
        <dbReference type="ChEBI" id="CHEBI:60344"/>
    </ligand>
    <ligandPart>
        <name>Fe</name>
        <dbReference type="ChEBI" id="CHEBI:18248"/>
    </ligandPart>
</feature>
<dbReference type="AlphaFoldDB" id="A0A9P4PVT3"/>
<dbReference type="GO" id="GO:0046872">
    <property type="term" value="F:metal ion binding"/>
    <property type="evidence" value="ECO:0007669"/>
    <property type="project" value="UniProtKB-UniRule"/>
</dbReference>
<evidence type="ECO:0000256" key="9">
    <source>
        <dbReference type="ARBA" id="ARBA00023180"/>
    </source>
</evidence>
<comment type="caution">
    <text evidence="17">The sequence shown here is derived from an EMBL/GenBank/DDBJ whole genome shotgun (WGS) entry which is preliminary data.</text>
</comment>
<feature type="signal peptide" evidence="14">
    <location>
        <begin position="1"/>
        <end position="18"/>
    </location>
</feature>
<evidence type="ECO:0000256" key="13">
    <source>
        <dbReference type="PIRSR" id="PIRSR601621-4"/>
    </source>
</evidence>
<feature type="binding site" evidence="11">
    <location>
        <position position="86"/>
    </location>
    <ligand>
        <name>Ca(2+)</name>
        <dbReference type="ChEBI" id="CHEBI:29108"/>
        <label>1</label>
    </ligand>
</feature>
<dbReference type="EMBL" id="MU001494">
    <property type="protein sequence ID" value="KAF2449819.1"/>
    <property type="molecule type" value="Genomic_DNA"/>
</dbReference>
<dbReference type="InterPro" id="IPR002016">
    <property type="entry name" value="Haem_peroxidase"/>
</dbReference>
<feature type="disulfide bond" evidence="13">
    <location>
        <begin position="55"/>
        <end position="289"/>
    </location>
</feature>
<dbReference type="SUPFAM" id="SSF48113">
    <property type="entry name" value="Heme-dependent peroxidases"/>
    <property type="match status" value="1"/>
</dbReference>
<dbReference type="GO" id="GO:0006979">
    <property type="term" value="P:response to oxidative stress"/>
    <property type="evidence" value="ECO:0007669"/>
    <property type="project" value="InterPro"/>
</dbReference>
<dbReference type="PROSITE" id="PS00436">
    <property type="entry name" value="PEROXIDASE_2"/>
    <property type="match status" value="1"/>
</dbReference>
<sequence>MLLHSAILFTLAARAVAGASGSSNTSPSSPSTTSSASNSSSSGSSSTGSPSSTDCSTWSKVASDLSSTFQGCGPAARGAIRAPFHDCINNGCDGSLILGSECSRSENAGLPPTCTLLAAKAKQYNVGTADMIQFAAAVAIAVCPLGPRVRALVGRTDSSTPAAEGLVPSTKDPIAQILRQFAAVGMSAADVVALVGSHTVATQSFDDPSQAGKALDSTPSRWDVKFYSETKAGTAPYSFSSDRRMTNDSSTEGSWDRFARSQHAWAVAFTSAWDRFVVVGNDVGKLKDCSSSLPGSSKRRAEGMGSPMGDGAFH</sequence>
<dbReference type="InterPro" id="IPR001621">
    <property type="entry name" value="Ligninase"/>
</dbReference>
<evidence type="ECO:0000256" key="3">
    <source>
        <dbReference type="ARBA" id="ARBA00022559"/>
    </source>
</evidence>
<dbReference type="PROSITE" id="PS00435">
    <property type="entry name" value="PEROXIDASE_1"/>
    <property type="match status" value="1"/>
</dbReference>
<protein>
    <recommendedName>
        <fullName evidence="14">Peroxidase</fullName>
        <ecNumber evidence="14">1.11.1.-</ecNumber>
    </recommendedName>
</protein>
<feature type="active site" description="Proton acceptor" evidence="10">
    <location>
        <position position="85"/>
    </location>
</feature>
<feature type="chain" id="PRO_5040528430" description="Peroxidase" evidence="14">
    <location>
        <begin position="19"/>
        <end position="314"/>
    </location>
</feature>
<evidence type="ECO:0000259" key="16">
    <source>
        <dbReference type="PROSITE" id="PS50873"/>
    </source>
</evidence>
<keyword evidence="18" id="KW-1185">Reference proteome</keyword>
<dbReference type="PRINTS" id="PR00462">
    <property type="entry name" value="LIGNINASE"/>
</dbReference>
<keyword evidence="5 11" id="KW-0479">Metal-binding</keyword>
<feature type="binding site" evidence="11">
    <location>
        <position position="223"/>
    </location>
    <ligand>
        <name>Ca(2+)</name>
        <dbReference type="ChEBI" id="CHEBI:29108"/>
        <label>2</label>
    </ligand>
</feature>
<dbReference type="InterPro" id="IPR010255">
    <property type="entry name" value="Haem_peroxidase_sf"/>
</dbReference>
<evidence type="ECO:0000256" key="7">
    <source>
        <dbReference type="ARBA" id="ARBA00023004"/>
    </source>
</evidence>
<evidence type="ECO:0000256" key="8">
    <source>
        <dbReference type="ARBA" id="ARBA00023157"/>
    </source>
</evidence>
<dbReference type="PROSITE" id="PS50873">
    <property type="entry name" value="PEROXIDASE_4"/>
    <property type="match status" value="1"/>
</dbReference>
<evidence type="ECO:0000313" key="18">
    <source>
        <dbReference type="Proteomes" id="UP000799764"/>
    </source>
</evidence>
<evidence type="ECO:0000256" key="1">
    <source>
        <dbReference type="ARBA" id="ARBA00000189"/>
    </source>
</evidence>
<feature type="region of interest" description="Disordered" evidence="15">
    <location>
        <begin position="289"/>
        <end position="314"/>
    </location>
</feature>
<reference evidence="17" key="1">
    <citation type="journal article" date="2020" name="Stud. Mycol.">
        <title>101 Dothideomycetes genomes: a test case for predicting lifestyles and emergence of pathogens.</title>
        <authorList>
            <person name="Haridas S."/>
            <person name="Albert R."/>
            <person name="Binder M."/>
            <person name="Bloem J."/>
            <person name="Labutti K."/>
            <person name="Salamov A."/>
            <person name="Andreopoulos B."/>
            <person name="Baker S."/>
            <person name="Barry K."/>
            <person name="Bills G."/>
            <person name="Bluhm B."/>
            <person name="Cannon C."/>
            <person name="Castanera R."/>
            <person name="Culley D."/>
            <person name="Daum C."/>
            <person name="Ezra D."/>
            <person name="Gonzalez J."/>
            <person name="Henrissat B."/>
            <person name="Kuo A."/>
            <person name="Liang C."/>
            <person name="Lipzen A."/>
            <person name="Lutzoni F."/>
            <person name="Magnuson J."/>
            <person name="Mondo S."/>
            <person name="Nolan M."/>
            <person name="Ohm R."/>
            <person name="Pangilinan J."/>
            <person name="Park H.-J."/>
            <person name="Ramirez L."/>
            <person name="Alfaro M."/>
            <person name="Sun H."/>
            <person name="Tritt A."/>
            <person name="Yoshinaga Y."/>
            <person name="Zwiers L.-H."/>
            <person name="Turgeon B."/>
            <person name="Goodwin S."/>
            <person name="Spatafora J."/>
            <person name="Crous P."/>
            <person name="Grigoriev I."/>
        </authorList>
    </citation>
    <scope>NUCLEOTIDE SEQUENCE</scope>
    <source>
        <strain evidence="17">CBS 690.94</strain>
    </source>
</reference>
<dbReference type="InterPro" id="IPR019793">
    <property type="entry name" value="Peroxidases_heam-ligand_BS"/>
</dbReference>
<feature type="binding site" evidence="11">
    <location>
        <position position="216"/>
    </location>
    <ligand>
        <name>Ca(2+)</name>
        <dbReference type="ChEBI" id="CHEBI:29108"/>
        <label>2</label>
    </ligand>
</feature>
<evidence type="ECO:0000256" key="4">
    <source>
        <dbReference type="ARBA" id="ARBA00022617"/>
    </source>
</evidence>
<keyword evidence="8 13" id="KW-1015">Disulfide bond</keyword>
<evidence type="ECO:0000256" key="6">
    <source>
        <dbReference type="ARBA" id="ARBA00023002"/>
    </source>
</evidence>
<dbReference type="PANTHER" id="PTHR31517:SF48">
    <property type="entry name" value="PEROXIDASE 16-RELATED"/>
    <property type="match status" value="1"/>
</dbReference>
<proteinExistence type="inferred from homology"/>
<name>A0A9P4PVT3_9PLEO</name>
<feature type="binding site" evidence="11">
    <location>
        <position position="91"/>
    </location>
    <ligand>
        <name>Ca(2+)</name>
        <dbReference type="ChEBI" id="CHEBI:29108"/>
        <label>1</label>
    </ligand>
</feature>
<evidence type="ECO:0000256" key="14">
    <source>
        <dbReference type="RuleBase" id="RU363051"/>
    </source>
</evidence>
<feature type="binding site" evidence="11">
    <location>
        <position position="95"/>
    </location>
    <ligand>
        <name>Ca(2+)</name>
        <dbReference type="ChEBI" id="CHEBI:29108"/>
        <label>1</label>
    </ligand>
</feature>
<feature type="region of interest" description="Disordered" evidence="15">
    <location>
        <begin position="19"/>
        <end position="52"/>
    </location>
</feature>
<dbReference type="GO" id="GO:0020037">
    <property type="term" value="F:heme binding"/>
    <property type="evidence" value="ECO:0007669"/>
    <property type="project" value="UniProtKB-UniRule"/>
</dbReference>
<evidence type="ECO:0000313" key="17">
    <source>
        <dbReference type="EMBL" id="KAF2449819.1"/>
    </source>
</evidence>
<feature type="domain" description="Plant heme peroxidase family profile" evidence="16">
    <location>
        <begin position="76"/>
        <end position="256"/>
    </location>
</feature>
<keyword evidence="4 11" id="KW-0349">Heme</keyword>
<evidence type="ECO:0000256" key="10">
    <source>
        <dbReference type="PIRSR" id="PIRSR601621-1"/>
    </source>
</evidence>
<evidence type="ECO:0000256" key="11">
    <source>
        <dbReference type="PIRSR" id="PIRSR601621-2"/>
    </source>
</evidence>
<dbReference type="InterPro" id="IPR019794">
    <property type="entry name" value="Peroxidases_AS"/>
</dbReference>
<dbReference type="PANTHER" id="PTHR31517">
    <property type="match status" value="1"/>
</dbReference>
<dbReference type="EC" id="1.11.1.-" evidence="14"/>